<dbReference type="InterPro" id="IPR020456">
    <property type="entry name" value="Acylphosphatase"/>
</dbReference>
<evidence type="ECO:0000256" key="2">
    <source>
        <dbReference type="ARBA" id="ARBA00012150"/>
    </source>
</evidence>
<evidence type="ECO:0000256" key="3">
    <source>
        <dbReference type="ARBA" id="ARBA00047645"/>
    </source>
</evidence>
<name>A0ABU6K3J1_9RHOO</name>
<evidence type="ECO:0000256" key="1">
    <source>
        <dbReference type="ARBA" id="ARBA00005614"/>
    </source>
</evidence>
<reference evidence="8 9" key="1">
    <citation type="submission" date="2024-01" db="EMBL/GenBank/DDBJ databases">
        <title>Uliginosibacterium soil sp. nov.</title>
        <authorList>
            <person name="Lv Y."/>
        </authorList>
    </citation>
    <scope>NUCLEOTIDE SEQUENCE [LARGE SCALE GENOMIC DNA]</scope>
    <source>
        <strain evidence="8 9">H3</strain>
    </source>
</reference>
<comment type="caution">
    <text evidence="8">The sequence shown here is derived from an EMBL/GenBank/DDBJ whole genome shotgun (WGS) entry which is preliminary data.</text>
</comment>
<dbReference type="PANTHER" id="PTHR47268">
    <property type="entry name" value="ACYLPHOSPHATASE"/>
    <property type="match status" value="1"/>
</dbReference>
<accession>A0ABU6K3J1</accession>
<dbReference type="PROSITE" id="PS51160">
    <property type="entry name" value="ACYLPHOSPHATASE_3"/>
    <property type="match status" value="1"/>
</dbReference>
<evidence type="ECO:0000256" key="5">
    <source>
        <dbReference type="RuleBase" id="RU000553"/>
    </source>
</evidence>
<dbReference type="PANTHER" id="PTHR47268:SF4">
    <property type="entry name" value="ACYLPHOSPHATASE"/>
    <property type="match status" value="1"/>
</dbReference>
<gene>
    <name evidence="8" type="ORF">VVD49_10890</name>
</gene>
<comment type="catalytic activity">
    <reaction evidence="3 4 5">
        <text>an acyl phosphate + H2O = a carboxylate + phosphate + H(+)</text>
        <dbReference type="Rhea" id="RHEA:14965"/>
        <dbReference type="ChEBI" id="CHEBI:15377"/>
        <dbReference type="ChEBI" id="CHEBI:15378"/>
        <dbReference type="ChEBI" id="CHEBI:29067"/>
        <dbReference type="ChEBI" id="CHEBI:43474"/>
        <dbReference type="ChEBI" id="CHEBI:59918"/>
        <dbReference type="EC" id="3.6.1.7"/>
    </reaction>
</comment>
<dbReference type="Pfam" id="PF00708">
    <property type="entry name" value="Acylphosphatase"/>
    <property type="match status" value="1"/>
</dbReference>
<evidence type="ECO:0000256" key="4">
    <source>
        <dbReference type="PROSITE-ProRule" id="PRU00520"/>
    </source>
</evidence>
<evidence type="ECO:0000313" key="9">
    <source>
        <dbReference type="Proteomes" id="UP001331561"/>
    </source>
</evidence>
<evidence type="ECO:0000313" key="8">
    <source>
        <dbReference type="EMBL" id="MEC5386232.1"/>
    </source>
</evidence>
<keyword evidence="4 5" id="KW-0378">Hydrolase</keyword>
<dbReference type="PRINTS" id="PR00112">
    <property type="entry name" value="ACYLPHPHTASE"/>
</dbReference>
<dbReference type="InterPro" id="IPR036046">
    <property type="entry name" value="Acylphosphatase-like_dom_sf"/>
</dbReference>
<dbReference type="Proteomes" id="UP001331561">
    <property type="component" value="Unassembled WGS sequence"/>
</dbReference>
<dbReference type="PROSITE" id="PS00150">
    <property type="entry name" value="ACYLPHOSPHATASE_1"/>
    <property type="match status" value="1"/>
</dbReference>
<evidence type="ECO:0000256" key="6">
    <source>
        <dbReference type="RuleBase" id="RU004168"/>
    </source>
</evidence>
<dbReference type="InterPro" id="IPR017968">
    <property type="entry name" value="Acylphosphatase_CS"/>
</dbReference>
<feature type="domain" description="Acylphosphatase-like" evidence="7">
    <location>
        <begin position="8"/>
        <end position="93"/>
    </location>
</feature>
<sequence>MSIDDIVARRLIVRGLVQGVGFRWSTVEEARRLGLGGWVRNRRDGSVEALVCGPNAAVAAMIHWAGKGPAGARVDGIEVEDSSERHDAFAQLPTV</sequence>
<organism evidence="8 9">
    <name type="scientific">Uliginosibacterium silvisoli</name>
    <dbReference type="NCBI Taxonomy" id="3114758"/>
    <lineage>
        <taxon>Bacteria</taxon>
        <taxon>Pseudomonadati</taxon>
        <taxon>Pseudomonadota</taxon>
        <taxon>Betaproteobacteria</taxon>
        <taxon>Rhodocyclales</taxon>
        <taxon>Zoogloeaceae</taxon>
        <taxon>Uliginosibacterium</taxon>
    </lineage>
</organism>
<keyword evidence="9" id="KW-1185">Reference proteome</keyword>
<comment type="similarity">
    <text evidence="1 6">Belongs to the acylphosphatase family.</text>
</comment>
<dbReference type="PROSITE" id="PS00151">
    <property type="entry name" value="ACYLPHOSPHATASE_2"/>
    <property type="match status" value="1"/>
</dbReference>
<dbReference type="SUPFAM" id="SSF54975">
    <property type="entry name" value="Acylphosphatase/BLUF domain-like"/>
    <property type="match status" value="1"/>
</dbReference>
<feature type="active site" evidence="4">
    <location>
        <position position="23"/>
    </location>
</feature>
<proteinExistence type="inferred from homology"/>
<dbReference type="RefSeq" id="WP_327599204.1">
    <property type="nucleotide sequence ID" value="NZ_JAYXHS010000002.1"/>
</dbReference>
<dbReference type="Gene3D" id="3.30.70.100">
    <property type="match status" value="1"/>
</dbReference>
<dbReference type="EMBL" id="JAYXHS010000002">
    <property type="protein sequence ID" value="MEC5386232.1"/>
    <property type="molecule type" value="Genomic_DNA"/>
</dbReference>
<dbReference type="InterPro" id="IPR001792">
    <property type="entry name" value="Acylphosphatase-like_dom"/>
</dbReference>
<protein>
    <recommendedName>
        <fullName evidence="2 4">Acylphosphatase</fullName>
        <ecNumber evidence="2 4">3.6.1.7</ecNumber>
    </recommendedName>
</protein>
<feature type="active site" evidence="4">
    <location>
        <position position="41"/>
    </location>
</feature>
<dbReference type="EC" id="3.6.1.7" evidence="2 4"/>
<evidence type="ECO:0000259" key="7">
    <source>
        <dbReference type="PROSITE" id="PS51160"/>
    </source>
</evidence>